<feature type="compositionally biased region" description="Low complexity" evidence="1">
    <location>
        <begin position="54"/>
        <end position="63"/>
    </location>
</feature>
<dbReference type="AlphaFoldDB" id="A0A921NCE4"/>
<evidence type="ECO:0000256" key="1">
    <source>
        <dbReference type="SAM" id="MobiDB-lite"/>
    </source>
</evidence>
<reference evidence="4" key="2">
    <citation type="submission" date="2021-09" db="EMBL/GenBank/DDBJ databases">
        <authorList>
            <person name="Gilroy R."/>
        </authorList>
    </citation>
    <scope>NUCLEOTIDE SEQUENCE</scope>
    <source>
        <strain evidence="4">CHK160-4876</strain>
    </source>
</reference>
<feature type="domain" description="DUF1510" evidence="3">
    <location>
        <begin position="107"/>
        <end position="198"/>
    </location>
</feature>
<dbReference type="Pfam" id="PF07423">
    <property type="entry name" value="DUF1510"/>
    <property type="match status" value="1"/>
</dbReference>
<sequence>MTEQKQQRRNRMPSSAKKQKADKMLNYLITFMVLLIMITATIIIKNANGETMQATPKPAAEVVKPAKEPAPAQPEEKDAPKVEQPEETPAVAPTETAVDDPIVETVIIDPAWQPTPTTQTGEHVSLYVDSPDWDEKIETLSRTTGLARDNMIVLRVGNNGSAQNAIGVVTSMDGVEKYRVSMEWIDNEGWLPTKLEKLHTTEGAY</sequence>
<keyword evidence="2" id="KW-0472">Membrane</keyword>
<evidence type="ECO:0000259" key="3">
    <source>
        <dbReference type="Pfam" id="PF07423"/>
    </source>
</evidence>
<reference evidence="4" key="1">
    <citation type="journal article" date="2021" name="PeerJ">
        <title>Extensive microbial diversity within the chicken gut microbiome revealed by metagenomics and culture.</title>
        <authorList>
            <person name="Gilroy R."/>
            <person name="Ravi A."/>
            <person name="Getino M."/>
            <person name="Pursley I."/>
            <person name="Horton D.L."/>
            <person name="Alikhan N.F."/>
            <person name="Baker D."/>
            <person name="Gharbi K."/>
            <person name="Hall N."/>
            <person name="Watson M."/>
            <person name="Adriaenssens E.M."/>
            <person name="Foster-Nyarko E."/>
            <person name="Jarju S."/>
            <person name="Secka A."/>
            <person name="Antonio M."/>
            <person name="Oren A."/>
            <person name="Chaudhuri R.R."/>
            <person name="La Ragione R."/>
            <person name="Hildebrand F."/>
            <person name="Pallen M.J."/>
        </authorList>
    </citation>
    <scope>NUCLEOTIDE SEQUENCE</scope>
    <source>
        <strain evidence="4">CHK160-4876</strain>
    </source>
</reference>
<dbReference type="RefSeq" id="WP_108307722.1">
    <property type="nucleotide sequence ID" value="NZ_QAFW01000040.1"/>
</dbReference>
<organism evidence="4 5">
    <name type="scientific">Metalysinibacillus jejuensis</name>
    <dbReference type="NCBI Taxonomy" id="914327"/>
    <lineage>
        <taxon>Bacteria</taxon>
        <taxon>Bacillati</taxon>
        <taxon>Bacillota</taxon>
        <taxon>Bacilli</taxon>
        <taxon>Bacillales</taxon>
        <taxon>Caryophanaceae</taxon>
        <taxon>Metalysinibacillus</taxon>
    </lineage>
</organism>
<comment type="caution">
    <text evidence="4">The sequence shown here is derived from an EMBL/GenBank/DDBJ whole genome shotgun (WGS) entry which is preliminary data.</text>
</comment>
<feature type="transmembrane region" description="Helical" evidence="2">
    <location>
        <begin position="24"/>
        <end position="44"/>
    </location>
</feature>
<evidence type="ECO:0000313" key="4">
    <source>
        <dbReference type="EMBL" id="HJH11906.1"/>
    </source>
</evidence>
<evidence type="ECO:0000313" key="5">
    <source>
        <dbReference type="Proteomes" id="UP000700212"/>
    </source>
</evidence>
<dbReference type="EMBL" id="DYTV01000128">
    <property type="protein sequence ID" value="HJH11906.1"/>
    <property type="molecule type" value="Genomic_DNA"/>
</dbReference>
<name>A0A921NCE4_9BACL</name>
<protein>
    <submittedName>
        <fullName evidence="4">DUF1510 family protein</fullName>
    </submittedName>
</protein>
<gene>
    <name evidence="4" type="ORF">K8V30_09525</name>
</gene>
<evidence type="ECO:0000256" key="2">
    <source>
        <dbReference type="SAM" id="Phobius"/>
    </source>
</evidence>
<dbReference type="OrthoDB" id="2168558at2"/>
<dbReference type="Proteomes" id="UP000700212">
    <property type="component" value="Unassembled WGS sequence"/>
</dbReference>
<dbReference type="InterPro" id="IPR009988">
    <property type="entry name" value="DUF1510"/>
</dbReference>
<feature type="compositionally biased region" description="Basic and acidic residues" evidence="1">
    <location>
        <begin position="74"/>
        <end position="84"/>
    </location>
</feature>
<feature type="region of interest" description="Disordered" evidence="1">
    <location>
        <begin position="53"/>
        <end position="92"/>
    </location>
</feature>
<keyword evidence="2" id="KW-1133">Transmembrane helix</keyword>
<keyword evidence="2" id="KW-0812">Transmembrane</keyword>
<accession>A0A921NCE4</accession>
<proteinExistence type="predicted"/>